<dbReference type="EMBL" id="CAUYUJ010017551">
    <property type="protein sequence ID" value="CAK0875763.1"/>
    <property type="molecule type" value="Genomic_DNA"/>
</dbReference>
<feature type="region of interest" description="Disordered" evidence="1">
    <location>
        <begin position="185"/>
        <end position="468"/>
    </location>
</feature>
<proteinExistence type="predicted"/>
<feature type="compositionally biased region" description="Polar residues" evidence="1">
    <location>
        <begin position="794"/>
        <end position="806"/>
    </location>
</feature>
<feature type="compositionally biased region" description="Low complexity" evidence="1">
    <location>
        <begin position="445"/>
        <end position="456"/>
    </location>
</feature>
<feature type="compositionally biased region" description="Acidic residues" evidence="1">
    <location>
        <begin position="244"/>
        <end position="269"/>
    </location>
</feature>
<organism evidence="2 3">
    <name type="scientific">Prorocentrum cordatum</name>
    <dbReference type="NCBI Taxonomy" id="2364126"/>
    <lineage>
        <taxon>Eukaryota</taxon>
        <taxon>Sar</taxon>
        <taxon>Alveolata</taxon>
        <taxon>Dinophyceae</taxon>
        <taxon>Prorocentrales</taxon>
        <taxon>Prorocentraceae</taxon>
        <taxon>Prorocentrum</taxon>
    </lineage>
</organism>
<evidence type="ECO:0000313" key="2">
    <source>
        <dbReference type="EMBL" id="CAK0875763.1"/>
    </source>
</evidence>
<feature type="compositionally biased region" description="Gly residues" evidence="1">
    <location>
        <begin position="782"/>
        <end position="792"/>
    </location>
</feature>
<protein>
    <submittedName>
        <fullName evidence="2">Uncharacterized protein</fullName>
    </submittedName>
</protein>
<dbReference type="Proteomes" id="UP001189429">
    <property type="component" value="Unassembled WGS sequence"/>
</dbReference>
<comment type="caution">
    <text evidence="2">The sequence shown here is derived from an EMBL/GenBank/DDBJ whole genome shotgun (WGS) entry which is preliminary data.</text>
</comment>
<feature type="compositionally biased region" description="Basic residues" evidence="1">
    <location>
        <begin position="872"/>
        <end position="882"/>
    </location>
</feature>
<feature type="compositionally biased region" description="Acidic residues" evidence="1">
    <location>
        <begin position="198"/>
        <end position="208"/>
    </location>
</feature>
<keyword evidence="3" id="KW-1185">Reference proteome</keyword>
<feature type="region of interest" description="Disordered" evidence="1">
    <location>
        <begin position="1"/>
        <end position="22"/>
    </location>
</feature>
<feature type="compositionally biased region" description="Low complexity" evidence="1">
    <location>
        <begin position="274"/>
        <end position="288"/>
    </location>
</feature>
<feature type="region of interest" description="Disordered" evidence="1">
    <location>
        <begin position="764"/>
        <end position="817"/>
    </location>
</feature>
<feature type="region of interest" description="Disordered" evidence="1">
    <location>
        <begin position="518"/>
        <end position="542"/>
    </location>
</feature>
<feature type="compositionally biased region" description="Basic and acidic residues" evidence="1">
    <location>
        <begin position="210"/>
        <end position="219"/>
    </location>
</feature>
<feature type="compositionally biased region" description="Low complexity" evidence="1">
    <location>
        <begin position="376"/>
        <end position="394"/>
    </location>
</feature>
<feature type="compositionally biased region" description="Basic and acidic residues" evidence="1">
    <location>
        <begin position="338"/>
        <end position="371"/>
    </location>
</feature>
<gene>
    <name evidence="2" type="ORF">PCOR1329_LOCUS60340</name>
</gene>
<feature type="compositionally biased region" description="Low complexity" evidence="1">
    <location>
        <begin position="894"/>
        <end position="904"/>
    </location>
</feature>
<accession>A0ABN9VUN2</accession>
<evidence type="ECO:0000256" key="1">
    <source>
        <dbReference type="SAM" id="MobiDB-lite"/>
    </source>
</evidence>
<reference evidence="2" key="1">
    <citation type="submission" date="2023-10" db="EMBL/GenBank/DDBJ databases">
        <authorList>
            <person name="Chen Y."/>
            <person name="Shah S."/>
            <person name="Dougan E. K."/>
            <person name="Thang M."/>
            <person name="Chan C."/>
        </authorList>
    </citation>
    <scope>NUCLEOTIDE SEQUENCE [LARGE SCALE GENOMIC DNA]</scope>
</reference>
<feature type="compositionally biased region" description="Basic and acidic residues" evidence="1">
    <location>
        <begin position="185"/>
        <end position="197"/>
    </location>
</feature>
<sequence>MPDLGRDDSSSSSESGSDDDRPLEFAHAYNFGENVEYFSKSHNKWVSARVTGNNYFNKSPLDIDRRFEAKFVCTIGRGVQERRDVPMALLRTIPSEAQPVSVFSGHGLKGKWFPASVHGLTTASQTTIGYTIKYDEGDLDGNESKVVAGVPAKHLRSRFPEFARVQVYRGPCLGWEDAVVVRQKQDEDGPARQPHEEEPTDSELESDSDGSARHERTETEPMPTGADRGSMTAGNPPAGASSDSDSDSDSDDAEAAEGAEDSDDAEGAEGGEGAEAAEGAAAGPEAPSTPISSAVADSPRDHTAPGGSRETALSPPRSPRGVVVRTEKRKQSQGGEIWKSKNADLHDIDRFMDPDMPRHRLVDSKALENSRHNRNKANNNKGPKNNKSSNSPHAHWVQVTICPYRPPPSAEGSGKHGSRKTQDKGGGVGGFSDDESASKMSSPRGGALPVGAAPALDQPVLNPEEEEDVPSYLLRFDEEYLRRLRLERDMREAELDDDGNENDPTRVLGIIRNMPSREVTGVSGSTRTPRSMLGPYPSPRSVASMASTRRSHISGTPSSRLPRLARQALDPARHVAPGAGGAAAGPELCRVSQPPSCVQALPGPCAGSPRPLAPWAKARCTVLARAELGLRVPSGLPGAQGRALPRAARALSDRAALAALGAGQRLGKCELRELLRGELILTAAFEFDSNLLHLLANAKMGMLYCTASLECGSWYLGQAQVDAAQFFKGASEVRGCARARQLPARIAAKTGAASVEVQRGWPMGGSMSEPATLADLGDQRGGHGYGGGGGYPSGKSQNYAHQNKQYHNPGPSRSDAYLRDALGNAREMQAASMAKEARRAAMAEKRSLADAARRGATEVVGNLFGISKSKIKKSIDKKKHGKKDSVSGNAINLKQMKQMHQQFMQKKKKDKQNKKTNDDENEDNAAALKKMMAQLQKSEAAGADDLSSLEKDEQIEKLTKAVAELQKKTARSATSDGGACAGGPAREGRKRLPVPPAFDDAETPRDDAGITDGIRTLTQQLLPDWGKLASVPKLTQTILNQRLESSGLSKTTGVNKRQKIDQLVNKIESTA</sequence>
<feature type="region of interest" description="Disordered" evidence="1">
    <location>
        <begin position="872"/>
        <end position="920"/>
    </location>
</feature>
<evidence type="ECO:0000313" key="3">
    <source>
        <dbReference type="Proteomes" id="UP001189429"/>
    </source>
</evidence>
<name>A0ABN9VUN2_9DINO</name>
<feature type="region of interest" description="Disordered" evidence="1">
    <location>
        <begin position="969"/>
        <end position="1009"/>
    </location>
</feature>